<dbReference type="RefSeq" id="WP_008190529.1">
    <property type="nucleotide sequence ID" value="NZ_GL890971.1"/>
</dbReference>
<name>F4Y2D6_9CYAN</name>
<dbReference type="HOGENOM" id="CLU_3218755_0_0_3"/>
<sequence>MATATVLGVLYSANQASANVSEQEYNQQYSNSGNYVPKLTYEQW</sequence>
<protein>
    <submittedName>
        <fullName evidence="1">Uncharacterized protein</fullName>
    </submittedName>
</protein>
<dbReference type="EMBL" id="GL890971">
    <property type="protein sequence ID" value="EGJ28780.1"/>
    <property type="molecule type" value="Genomic_DNA"/>
</dbReference>
<proteinExistence type="predicted"/>
<gene>
    <name evidence="1" type="ORF">LYNGBM3L_69940</name>
</gene>
<organism evidence="1 2">
    <name type="scientific">Moorena producens 3L</name>
    <dbReference type="NCBI Taxonomy" id="489825"/>
    <lineage>
        <taxon>Bacteria</taxon>
        <taxon>Bacillati</taxon>
        <taxon>Cyanobacteriota</taxon>
        <taxon>Cyanophyceae</taxon>
        <taxon>Coleofasciculales</taxon>
        <taxon>Coleofasciculaceae</taxon>
        <taxon>Moorena</taxon>
    </lineage>
</organism>
<keyword evidence="2" id="KW-1185">Reference proteome</keyword>
<dbReference type="Proteomes" id="UP000003959">
    <property type="component" value="Unassembled WGS sequence"/>
</dbReference>
<accession>F4Y2D6</accession>
<evidence type="ECO:0000313" key="2">
    <source>
        <dbReference type="Proteomes" id="UP000003959"/>
    </source>
</evidence>
<reference evidence="2" key="1">
    <citation type="journal article" date="2011" name="Proc. Natl. Acad. Sci. U.S.A.">
        <title>Genomic insights into the physiology and ecology of the marine filamentous cyanobacterium Lyngbya majuscula.</title>
        <authorList>
            <person name="Jones A.C."/>
            <person name="Monroe E.A."/>
            <person name="Podell S."/>
            <person name="Hess W.R."/>
            <person name="Klages S."/>
            <person name="Esquenazi E."/>
            <person name="Niessen S."/>
            <person name="Hoover H."/>
            <person name="Rothmann M."/>
            <person name="Lasken R.S."/>
            <person name="Yates J.R.III."/>
            <person name="Reinhardt R."/>
            <person name="Kube M."/>
            <person name="Burkart M.D."/>
            <person name="Allen E.E."/>
            <person name="Dorrestein P.C."/>
            <person name="Gerwick W.H."/>
            <person name="Gerwick L."/>
        </authorList>
    </citation>
    <scope>NUCLEOTIDE SEQUENCE [LARGE SCALE GENOMIC DNA]</scope>
    <source>
        <strain evidence="2">3L</strain>
    </source>
</reference>
<evidence type="ECO:0000313" key="1">
    <source>
        <dbReference type="EMBL" id="EGJ28780.1"/>
    </source>
</evidence>
<dbReference type="AlphaFoldDB" id="F4Y2D6"/>